<evidence type="ECO:0000313" key="4">
    <source>
        <dbReference type="EMBL" id="KYC42263.1"/>
    </source>
</evidence>
<dbReference type="AlphaFoldDB" id="A0A139XC90"/>
<dbReference type="OrthoDB" id="8439633at2"/>
<gene>
    <name evidence="4" type="ORF">WA1_19995</name>
</gene>
<keyword evidence="1" id="KW-0175">Coiled coil</keyword>
<dbReference type="EMBL" id="ANNX02000020">
    <property type="protein sequence ID" value="KYC42263.1"/>
    <property type="molecule type" value="Genomic_DNA"/>
</dbReference>
<dbReference type="PANTHER" id="PTHR30386:SF28">
    <property type="entry name" value="EXPORTED PROTEIN"/>
    <property type="match status" value="1"/>
</dbReference>
<protein>
    <submittedName>
        <fullName evidence="4">NHLP bacteriocin system secretion protein</fullName>
    </submittedName>
</protein>
<keyword evidence="2" id="KW-1133">Transmembrane helix</keyword>
<organism evidence="4 5">
    <name type="scientific">Scytonema hofmannii PCC 7110</name>
    <dbReference type="NCBI Taxonomy" id="128403"/>
    <lineage>
        <taxon>Bacteria</taxon>
        <taxon>Bacillati</taxon>
        <taxon>Cyanobacteriota</taxon>
        <taxon>Cyanophyceae</taxon>
        <taxon>Nostocales</taxon>
        <taxon>Scytonemataceae</taxon>
        <taxon>Scytonema</taxon>
    </lineage>
</organism>
<evidence type="ECO:0000256" key="1">
    <source>
        <dbReference type="SAM" id="Coils"/>
    </source>
</evidence>
<dbReference type="Pfam" id="PF25917">
    <property type="entry name" value="BSH_RND"/>
    <property type="match status" value="1"/>
</dbReference>
<keyword evidence="2" id="KW-0812">Transmembrane</keyword>
<feature type="transmembrane region" description="Helical" evidence="2">
    <location>
        <begin position="34"/>
        <end position="53"/>
    </location>
</feature>
<evidence type="ECO:0000259" key="3">
    <source>
        <dbReference type="Pfam" id="PF25917"/>
    </source>
</evidence>
<dbReference type="PANTHER" id="PTHR30386">
    <property type="entry name" value="MEMBRANE FUSION SUBUNIT OF EMRAB-TOLC MULTIDRUG EFFLUX PUMP"/>
    <property type="match status" value="1"/>
</dbReference>
<dbReference type="Gene3D" id="2.40.50.100">
    <property type="match status" value="1"/>
</dbReference>
<reference evidence="4 5" key="1">
    <citation type="journal article" date="2013" name="Genome Biol. Evol.">
        <title>Genomes of Stigonematalean cyanobacteria (subsection V) and the evolution of oxygenic photosynthesis from prokaryotes to plastids.</title>
        <authorList>
            <person name="Dagan T."/>
            <person name="Roettger M."/>
            <person name="Stucken K."/>
            <person name="Landan G."/>
            <person name="Koch R."/>
            <person name="Major P."/>
            <person name="Gould S.B."/>
            <person name="Goremykin V.V."/>
            <person name="Rippka R."/>
            <person name="Tandeau de Marsac N."/>
            <person name="Gugger M."/>
            <person name="Lockhart P.J."/>
            <person name="Allen J.F."/>
            <person name="Brune I."/>
            <person name="Maus I."/>
            <person name="Puhler A."/>
            <person name="Martin W.F."/>
        </authorList>
    </citation>
    <scope>NUCLEOTIDE SEQUENCE [LARGE SCALE GENOMIC DNA]</scope>
    <source>
        <strain evidence="4 5">PCC 7110</strain>
    </source>
</reference>
<keyword evidence="5" id="KW-1185">Reference proteome</keyword>
<dbReference type="InterPro" id="IPR058625">
    <property type="entry name" value="MdtA-like_BSH"/>
</dbReference>
<dbReference type="RefSeq" id="WP_017741784.1">
    <property type="nucleotide sequence ID" value="NZ_KQ976354.1"/>
</dbReference>
<evidence type="ECO:0000313" key="5">
    <source>
        <dbReference type="Proteomes" id="UP000076925"/>
    </source>
</evidence>
<dbReference type="NCBIfam" id="TIGR03794">
    <property type="entry name" value="NHLM_micro_HlyD"/>
    <property type="match status" value="1"/>
</dbReference>
<name>A0A139XC90_9CYAN</name>
<sequence length="421" mass="46581">MVQNNNLFRKKALLSSSSPERLDQVMQVIHPMNWLPLTALGSLVATAAIWSIVGRIPITVTGRGVIIYPSKVMPFQSPATGQLMAMNLRVGEFVKKGQILAIFDQAELQKQLQQQRLRLLELKTQNHSANSLQSLRSELEIKALVQQRFSLQQNFREAQSLAIVLKNRLARLKKLKAQGAISEEMLLQAQQAYQEKQSQINDLQTQLQGLAAREKSLVEQNFQASTTRKNQIQEIVQNIAQLEVQLQKNSQVISPYEGRVLEVTAFPGQVVTQGTRIATIQAEEPSAKLTGLTFFSIGDGKKIQKGMKVQITPSTVERERFGGIMATVTDVSAFPVTKEGVLSVVGNSEVVESLMSQSPQIQVFAELHPDSSTFSEYKWSSSKGPQMKVSSGTTATAKVTVEERSPISFVFPFLKSLTGVN</sequence>
<keyword evidence="2" id="KW-0472">Membrane</keyword>
<dbReference type="InterPro" id="IPR050739">
    <property type="entry name" value="MFP"/>
</dbReference>
<dbReference type="InterPro" id="IPR022275">
    <property type="entry name" value="NHPM_bacteriocin_SS_HylD"/>
</dbReference>
<accession>A0A139XC90</accession>
<dbReference type="Proteomes" id="UP000076925">
    <property type="component" value="Unassembled WGS sequence"/>
</dbReference>
<evidence type="ECO:0000256" key="2">
    <source>
        <dbReference type="SAM" id="Phobius"/>
    </source>
</evidence>
<feature type="coiled-coil region" evidence="1">
    <location>
        <begin position="186"/>
        <end position="252"/>
    </location>
</feature>
<proteinExistence type="predicted"/>
<comment type="caution">
    <text evidence="4">The sequence shown here is derived from an EMBL/GenBank/DDBJ whole genome shotgun (WGS) entry which is preliminary data.</text>
</comment>
<feature type="domain" description="Multidrug resistance protein MdtA-like barrel-sandwich hybrid" evidence="3">
    <location>
        <begin position="80"/>
        <end position="278"/>
    </location>
</feature>
<dbReference type="STRING" id="128403.WA1_19995"/>